<evidence type="ECO:0000259" key="1">
    <source>
        <dbReference type="Pfam" id="PF13649"/>
    </source>
</evidence>
<dbReference type="AlphaFoldDB" id="A0A934R2R5"/>
<dbReference type="Pfam" id="PF13649">
    <property type="entry name" value="Methyltransf_25"/>
    <property type="match status" value="1"/>
</dbReference>
<dbReference type="Gene3D" id="3.40.50.150">
    <property type="entry name" value="Vaccinia Virus protein VP39"/>
    <property type="match status" value="1"/>
</dbReference>
<gene>
    <name evidence="2" type="ORF">JIN84_09180</name>
</gene>
<dbReference type="GO" id="GO:0032259">
    <property type="term" value="P:methylation"/>
    <property type="evidence" value="ECO:0007669"/>
    <property type="project" value="UniProtKB-KW"/>
</dbReference>
<evidence type="ECO:0000313" key="2">
    <source>
        <dbReference type="EMBL" id="MBK1815789.1"/>
    </source>
</evidence>
<dbReference type="EMBL" id="JAENIK010000009">
    <property type="protein sequence ID" value="MBK1815789.1"/>
    <property type="molecule type" value="Genomic_DNA"/>
</dbReference>
<dbReference type="Proteomes" id="UP000600139">
    <property type="component" value="Unassembled WGS sequence"/>
</dbReference>
<dbReference type="GO" id="GO:0008168">
    <property type="term" value="F:methyltransferase activity"/>
    <property type="evidence" value="ECO:0007669"/>
    <property type="project" value="UniProtKB-KW"/>
</dbReference>
<reference evidence="2" key="1">
    <citation type="submission" date="2021-01" db="EMBL/GenBank/DDBJ databases">
        <title>Modified the classification status of verrucomicrobia.</title>
        <authorList>
            <person name="Feng X."/>
        </authorList>
    </citation>
    <scope>NUCLEOTIDE SEQUENCE</scope>
    <source>
        <strain evidence="2">JCM 18052</strain>
    </source>
</reference>
<protein>
    <submittedName>
        <fullName evidence="2">Class I SAM-dependent methyltransferase</fullName>
    </submittedName>
</protein>
<accession>A0A934R2R5</accession>
<dbReference type="RefSeq" id="WP_200350745.1">
    <property type="nucleotide sequence ID" value="NZ_BAABHZ010000008.1"/>
</dbReference>
<evidence type="ECO:0000313" key="3">
    <source>
        <dbReference type="Proteomes" id="UP000600139"/>
    </source>
</evidence>
<dbReference type="CDD" id="cd02440">
    <property type="entry name" value="AdoMet_MTases"/>
    <property type="match status" value="1"/>
</dbReference>
<dbReference type="InterPro" id="IPR029063">
    <property type="entry name" value="SAM-dependent_MTases_sf"/>
</dbReference>
<dbReference type="SUPFAM" id="SSF53335">
    <property type="entry name" value="S-adenosyl-L-methionine-dependent methyltransferases"/>
    <property type="match status" value="1"/>
</dbReference>
<dbReference type="InterPro" id="IPR041698">
    <property type="entry name" value="Methyltransf_25"/>
</dbReference>
<comment type="caution">
    <text evidence="2">The sequence shown here is derived from an EMBL/GenBank/DDBJ whole genome shotgun (WGS) entry which is preliminary data.</text>
</comment>
<proteinExistence type="predicted"/>
<name>A0A934R2R5_9BACT</name>
<organism evidence="2 3">
    <name type="scientific">Luteolibacter yonseiensis</name>
    <dbReference type="NCBI Taxonomy" id="1144680"/>
    <lineage>
        <taxon>Bacteria</taxon>
        <taxon>Pseudomonadati</taxon>
        <taxon>Verrucomicrobiota</taxon>
        <taxon>Verrucomicrobiia</taxon>
        <taxon>Verrucomicrobiales</taxon>
        <taxon>Verrucomicrobiaceae</taxon>
        <taxon>Luteolibacter</taxon>
    </lineage>
</organism>
<keyword evidence="2" id="KW-0489">Methyltransferase</keyword>
<keyword evidence="2" id="KW-0808">Transferase</keyword>
<sequence length="258" mass="29607">MSQPYLSLEAELHDAFWDAEDDGSEVRLMADFLKKFPGPALEMGAGSGRLIYPLIRMGLEVEGVELSLDMLELGRERAEKTGIRPAIHQGDMAVWNDGRKFSSLLAPAFTLQLAADPAAVLKHWHSLLENHGGLYLTVFMPYAELLGDLPENEWYVDHKVTLTDGREGLLETRHRLDHERRQVTRDHRYTLTGDPPQTHLSQQVIRWIEHTEMLSLLEQCGFRMDRFFVDFDPDRRVADPDRIDFDGILTYHATRLPD</sequence>
<feature type="domain" description="Methyltransferase" evidence="1">
    <location>
        <begin position="41"/>
        <end position="132"/>
    </location>
</feature>
<keyword evidence="3" id="KW-1185">Reference proteome</keyword>